<dbReference type="PROSITE" id="PS51186">
    <property type="entry name" value="GNAT"/>
    <property type="match status" value="1"/>
</dbReference>
<dbReference type="InterPro" id="IPR051822">
    <property type="entry name" value="Glycosyl_Hydrolase_84"/>
</dbReference>
<dbReference type="InterPro" id="IPR000182">
    <property type="entry name" value="GNAT_dom"/>
</dbReference>
<accession>A0A1G7XXT2</accession>
<dbReference type="SUPFAM" id="SSF55729">
    <property type="entry name" value="Acyl-CoA N-acyltransferases (Nat)"/>
    <property type="match status" value="1"/>
</dbReference>
<dbReference type="InterPro" id="IPR016181">
    <property type="entry name" value="Acyl_CoA_acyltransferase"/>
</dbReference>
<reference evidence="3 4" key="1">
    <citation type="submission" date="2016-10" db="EMBL/GenBank/DDBJ databases">
        <authorList>
            <person name="de Groot N.N."/>
        </authorList>
    </citation>
    <scope>NUCLEOTIDE SEQUENCE [LARGE SCALE GENOMIC DNA]</scope>
    <source>
        <strain evidence="3 4">CGMCC 1.10228</strain>
    </source>
</reference>
<keyword evidence="4" id="KW-1185">Reference proteome</keyword>
<dbReference type="PANTHER" id="PTHR13170:SF16">
    <property type="entry name" value="PROTEIN O-GLCNACASE"/>
    <property type="match status" value="1"/>
</dbReference>
<dbReference type="Proteomes" id="UP000198854">
    <property type="component" value="Unassembled WGS sequence"/>
</dbReference>
<dbReference type="AlphaFoldDB" id="A0A1G7XXT2"/>
<dbReference type="OrthoDB" id="8593648at2"/>
<gene>
    <name evidence="2" type="ORF">SAMN04488136_102295</name>
    <name evidence="3" type="ORF">SAMN04488136_10499</name>
</gene>
<dbReference type="Pfam" id="PF00583">
    <property type="entry name" value="Acetyltransf_1"/>
    <property type="match status" value="1"/>
</dbReference>
<proteinExistence type="predicted"/>
<sequence length="199" mass="22519">MSIPYSIRQARAEDEEALYQICLKTAKAGVDASDVYSDPHYPGQLYVVPYARFEPDLAFVLTCDEQVVGYAVATADTRQFETTLNEQWWPVLREAYANRQPQKPFDSKVLNQINDPHVADPMLVEDWPAHLHINLLPQVQSGGWGSKLISAVIEALKRKQVSGVHLGVSLQNEKVCNFYQKQGFTHIVRSNAIYMGRKL</sequence>
<dbReference type="GO" id="GO:0009100">
    <property type="term" value="P:glycoprotein metabolic process"/>
    <property type="evidence" value="ECO:0007669"/>
    <property type="project" value="TreeGrafter"/>
</dbReference>
<dbReference type="RefSeq" id="WP_093269510.1">
    <property type="nucleotide sequence ID" value="NZ_FNDD01000002.1"/>
</dbReference>
<evidence type="ECO:0000313" key="4">
    <source>
        <dbReference type="Proteomes" id="UP000198854"/>
    </source>
</evidence>
<evidence type="ECO:0000259" key="1">
    <source>
        <dbReference type="PROSITE" id="PS51186"/>
    </source>
</evidence>
<dbReference type="EMBL" id="FNDD01000002">
    <property type="protein sequence ID" value="SDG77554.1"/>
    <property type="molecule type" value="Genomic_DNA"/>
</dbReference>
<keyword evidence="3" id="KW-0808">Transferase</keyword>
<dbReference type="Gene3D" id="3.40.630.30">
    <property type="match status" value="1"/>
</dbReference>
<organism evidence="3 4">
    <name type="scientific">Vibrio xiamenensis</name>
    <dbReference type="NCBI Taxonomy" id="861298"/>
    <lineage>
        <taxon>Bacteria</taxon>
        <taxon>Pseudomonadati</taxon>
        <taxon>Pseudomonadota</taxon>
        <taxon>Gammaproteobacteria</taxon>
        <taxon>Vibrionales</taxon>
        <taxon>Vibrionaceae</taxon>
        <taxon>Vibrio</taxon>
    </lineage>
</organism>
<evidence type="ECO:0000313" key="3">
    <source>
        <dbReference type="EMBL" id="SDG88971.1"/>
    </source>
</evidence>
<dbReference type="GO" id="GO:0016747">
    <property type="term" value="F:acyltransferase activity, transferring groups other than amino-acyl groups"/>
    <property type="evidence" value="ECO:0007669"/>
    <property type="project" value="InterPro"/>
</dbReference>
<protein>
    <submittedName>
        <fullName evidence="3">Acetyltransferase (GNAT) family protein</fullName>
    </submittedName>
</protein>
<evidence type="ECO:0000313" key="2">
    <source>
        <dbReference type="EMBL" id="SDG77554.1"/>
    </source>
</evidence>
<dbReference type="EMBL" id="FNDD01000004">
    <property type="protein sequence ID" value="SDG88971.1"/>
    <property type="molecule type" value="Genomic_DNA"/>
</dbReference>
<dbReference type="GO" id="GO:0016231">
    <property type="term" value="F:beta-N-acetylglucosaminidase activity"/>
    <property type="evidence" value="ECO:0007669"/>
    <property type="project" value="TreeGrafter"/>
</dbReference>
<dbReference type="PANTHER" id="PTHR13170">
    <property type="entry name" value="O-GLCNACASE"/>
    <property type="match status" value="1"/>
</dbReference>
<name>A0A1G7XXT2_9VIBR</name>
<dbReference type="STRING" id="861298.SAMN04488136_102295"/>
<feature type="domain" description="N-acetyltransferase" evidence="1">
    <location>
        <begin position="5"/>
        <end position="199"/>
    </location>
</feature>